<protein>
    <submittedName>
        <fullName evidence="2">(rape) hypothetical protein</fullName>
    </submittedName>
</protein>
<feature type="region of interest" description="Disordered" evidence="1">
    <location>
        <begin position="1"/>
        <end position="92"/>
    </location>
</feature>
<sequence length="92" mass="10319">MVTSSQEKSQRSKPLLRLETSLHTMTARRKHVDTSTATYHPKDEPHKRDFDKHAPPKDRENEKKQEPPSSAATTSGKHSIDKAIPGIHSPAI</sequence>
<dbReference type="AlphaFoldDB" id="A0A816JW78"/>
<gene>
    <name evidence="2" type="ORF">DARMORV10_C04P61360.1</name>
</gene>
<feature type="compositionally biased region" description="Basic and acidic residues" evidence="1">
    <location>
        <begin position="40"/>
        <end position="66"/>
    </location>
</feature>
<proteinExistence type="predicted"/>
<evidence type="ECO:0000313" key="2">
    <source>
        <dbReference type="EMBL" id="CAF1865703.1"/>
    </source>
</evidence>
<accession>A0A816JW78</accession>
<evidence type="ECO:0000256" key="1">
    <source>
        <dbReference type="SAM" id="MobiDB-lite"/>
    </source>
</evidence>
<name>A0A816JW78_BRANA</name>
<feature type="compositionally biased region" description="Polar residues" evidence="1">
    <location>
        <begin position="67"/>
        <end position="77"/>
    </location>
</feature>
<dbReference type="EMBL" id="HG994368">
    <property type="protein sequence ID" value="CAF1865703.1"/>
    <property type="molecule type" value="Genomic_DNA"/>
</dbReference>
<dbReference type="Proteomes" id="UP001295469">
    <property type="component" value="Chromosome C04"/>
</dbReference>
<organism evidence="2">
    <name type="scientific">Brassica napus</name>
    <name type="common">Rape</name>
    <dbReference type="NCBI Taxonomy" id="3708"/>
    <lineage>
        <taxon>Eukaryota</taxon>
        <taxon>Viridiplantae</taxon>
        <taxon>Streptophyta</taxon>
        <taxon>Embryophyta</taxon>
        <taxon>Tracheophyta</taxon>
        <taxon>Spermatophyta</taxon>
        <taxon>Magnoliopsida</taxon>
        <taxon>eudicotyledons</taxon>
        <taxon>Gunneridae</taxon>
        <taxon>Pentapetalae</taxon>
        <taxon>rosids</taxon>
        <taxon>malvids</taxon>
        <taxon>Brassicales</taxon>
        <taxon>Brassicaceae</taxon>
        <taxon>Brassiceae</taxon>
        <taxon>Brassica</taxon>
    </lineage>
</organism>
<reference evidence="2" key="1">
    <citation type="submission" date="2021-01" db="EMBL/GenBank/DDBJ databases">
        <authorList>
            <consortium name="Genoscope - CEA"/>
            <person name="William W."/>
        </authorList>
    </citation>
    <scope>NUCLEOTIDE SEQUENCE</scope>
</reference>